<proteinExistence type="inferred from homology"/>
<evidence type="ECO:0000256" key="2">
    <source>
        <dbReference type="ARBA" id="ARBA00005019"/>
    </source>
</evidence>
<dbReference type="NCBIfam" id="TIGR00125">
    <property type="entry name" value="cyt_tran_rel"/>
    <property type="match status" value="1"/>
</dbReference>
<evidence type="ECO:0000313" key="14">
    <source>
        <dbReference type="Proteomes" id="UP000202259"/>
    </source>
</evidence>
<dbReference type="RefSeq" id="WP_081148896.1">
    <property type="nucleotide sequence ID" value="NZ_CP020465.1"/>
</dbReference>
<comment type="function">
    <text evidence="1 11">Catalyzes the reversible adenylation of nicotinate mononucleotide (NaMN) to nicotinic acid adenine dinucleotide (NaAD).</text>
</comment>
<dbReference type="EC" id="2.7.7.18" evidence="11"/>
<dbReference type="CDD" id="cd02165">
    <property type="entry name" value="NMNAT"/>
    <property type="match status" value="1"/>
</dbReference>
<keyword evidence="5 11" id="KW-0808">Transferase</keyword>
<dbReference type="SUPFAM" id="SSF52374">
    <property type="entry name" value="Nucleotidylyl transferase"/>
    <property type="match status" value="1"/>
</dbReference>
<dbReference type="PANTHER" id="PTHR39321:SF3">
    <property type="entry name" value="PHOSPHOPANTETHEINE ADENYLYLTRANSFERASE"/>
    <property type="match status" value="1"/>
</dbReference>
<dbReference type="GO" id="GO:0004515">
    <property type="term" value="F:nicotinate-nucleotide adenylyltransferase activity"/>
    <property type="evidence" value="ECO:0007669"/>
    <property type="project" value="UniProtKB-UniRule"/>
</dbReference>
<keyword evidence="4 11" id="KW-0662">Pyridine nucleotide biosynthesis</keyword>
<evidence type="ECO:0000313" key="13">
    <source>
        <dbReference type="EMBL" id="ASP46715.1"/>
    </source>
</evidence>
<dbReference type="InterPro" id="IPR014729">
    <property type="entry name" value="Rossmann-like_a/b/a_fold"/>
</dbReference>
<keyword evidence="14" id="KW-1185">Reference proteome</keyword>
<dbReference type="KEGG" id="cber:B5D82_02300"/>
<keyword evidence="7 11" id="KW-0547">Nucleotide-binding</keyword>
<evidence type="ECO:0000256" key="6">
    <source>
        <dbReference type="ARBA" id="ARBA00022695"/>
    </source>
</evidence>
<organism evidence="13 14">
    <name type="scientific">Cognaticolwellia beringensis</name>
    <dbReference type="NCBI Taxonomy" id="1967665"/>
    <lineage>
        <taxon>Bacteria</taxon>
        <taxon>Pseudomonadati</taxon>
        <taxon>Pseudomonadota</taxon>
        <taxon>Gammaproteobacteria</taxon>
        <taxon>Alteromonadales</taxon>
        <taxon>Colwelliaceae</taxon>
        <taxon>Cognaticolwellia</taxon>
    </lineage>
</organism>
<evidence type="ECO:0000256" key="10">
    <source>
        <dbReference type="ARBA" id="ARBA00048721"/>
    </source>
</evidence>
<evidence type="ECO:0000256" key="3">
    <source>
        <dbReference type="ARBA" id="ARBA00009014"/>
    </source>
</evidence>
<reference evidence="13 14" key="1">
    <citation type="submission" date="2017-08" db="EMBL/GenBank/DDBJ databases">
        <title>Complete genome of Colwellia sp. NB097-1, a psychrophile bacterium ioslated from Bering Sea.</title>
        <authorList>
            <person name="Chen X."/>
        </authorList>
    </citation>
    <scope>NUCLEOTIDE SEQUENCE [LARGE SCALE GENOMIC DNA]</scope>
    <source>
        <strain evidence="13 14">NB097-1</strain>
    </source>
</reference>
<dbReference type="AlphaFoldDB" id="A0A222G478"/>
<dbReference type="GO" id="GO:0009435">
    <property type="term" value="P:NAD+ biosynthetic process"/>
    <property type="evidence" value="ECO:0007669"/>
    <property type="project" value="UniProtKB-UniRule"/>
</dbReference>
<evidence type="ECO:0000256" key="5">
    <source>
        <dbReference type="ARBA" id="ARBA00022679"/>
    </source>
</evidence>
<keyword evidence="8 11" id="KW-0067">ATP-binding</keyword>
<sequence>MSTTNQTAPKLIAILGGTFDPIHLGHILPAQETAKWLGTQQLHLIPAHIPPHKNSTHANAKQRAKMVSLVCDNSNIFTLDNRELDRQSPSYTVDTLHEIKAEQPSADLFFIMGMDSLLSFTTWHCWQEILSLCNLVVNIRPGYPLLTLEAALAPELKSRLIYDLAKLQHQKTGQIILHESNPVDISSTEIRAKIKANLHYCQYLPKPVYDYIEQHGLYK</sequence>
<evidence type="ECO:0000256" key="11">
    <source>
        <dbReference type="HAMAP-Rule" id="MF_00244"/>
    </source>
</evidence>
<dbReference type="GO" id="GO:0005524">
    <property type="term" value="F:ATP binding"/>
    <property type="evidence" value="ECO:0007669"/>
    <property type="project" value="UniProtKB-KW"/>
</dbReference>
<dbReference type="NCBIfam" id="NF000839">
    <property type="entry name" value="PRK00071.1-1"/>
    <property type="match status" value="1"/>
</dbReference>
<dbReference type="HAMAP" id="MF_00244">
    <property type="entry name" value="NaMN_adenylyltr"/>
    <property type="match status" value="1"/>
</dbReference>
<comment type="catalytic activity">
    <reaction evidence="10 11">
        <text>nicotinate beta-D-ribonucleotide + ATP + H(+) = deamido-NAD(+) + diphosphate</text>
        <dbReference type="Rhea" id="RHEA:22860"/>
        <dbReference type="ChEBI" id="CHEBI:15378"/>
        <dbReference type="ChEBI" id="CHEBI:30616"/>
        <dbReference type="ChEBI" id="CHEBI:33019"/>
        <dbReference type="ChEBI" id="CHEBI:57502"/>
        <dbReference type="ChEBI" id="CHEBI:58437"/>
        <dbReference type="EC" id="2.7.7.18"/>
    </reaction>
</comment>
<dbReference type="OrthoDB" id="5295945at2"/>
<dbReference type="InterPro" id="IPR005248">
    <property type="entry name" value="NadD/NMNAT"/>
</dbReference>
<keyword evidence="9 11" id="KW-0520">NAD</keyword>
<name>A0A222G478_9GAMM</name>
<evidence type="ECO:0000256" key="4">
    <source>
        <dbReference type="ARBA" id="ARBA00022642"/>
    </source>
</evidence>
<dbReference type="NCBIfam" id="NF000840">
    <property type="entry name" value="PRK00071.1-3"/>
    <property type="match status" value="1"/>
</dbReference>
<evidence type="ECO:0000256" key="1">
    <source>
        <dbReference type="ARBA" id="ARBA00002324"/>
    </source>
</evidence>
<accession>A0A222G478</accession>
<dbReference type="InterPro" id="IPR004821">
    <property type="entry name" value="Cyt_trans-like"/>
</dbReference>
<dbReference type="PANTHER" id="PTHR39321">
    <property type="entry name" value="NICOTINATE-NUCLEOTIDE ADENYLYLTRANSFERASE-RELATED"/>
    <property type="match status" value="1"/>
</dbReference>
<evidence type="ECO:0000259" key="12">
    <source>
        <dbReference type="Pfam" id="PF01467"/>
    </source>
</evidence>
<dbReference type="NCBIfam" id="TIGR00482">
    <property type="entry name" value="nicotinate (nicotinamide) nucleotide adenylyltransferase"/>
    <property type="match status" value="1"/>
</dbReference>
<evidence type="ECO:0000256" key="7">
    <source>
        <dbReference type="ARBA" id="ARBA00022741"/>
    </source>
</evidence>
<gene>
    <name evidence="11" type="primary">nadD</name>
    <name evidence="13" type="ORF">B5D82_02300</name>
</gene>
<evidence type="ECO:0000256" key="9">
    <source>
        <dbReference type="ARBA" id="ARBA00023027"/>
    </source>
</evidence>
<dbReference type="EMBL" id="CP020465">
    <property type="protein sequence ID" value="ASP46715.1"/>
    <property type="molecule type" value="Genomic_DNA"/>
</dbReference>
<comment type="similarity">
    <text evidence="3 11">Belongs to the NadD family.</text>
</comment>
<comment type="pathway">
    <text evidence="2 11">Cofactor biosynthesis; NAD(+) biosynthesis; deamido-NAD(+) from nicotinate D-ribonucleotide: step 1/1.</text>
</comment>
<dbReference type="UniPathway" id="UPA00253">
    <property type="reaction ID" value="UER00332"/>
</dbReference>
<keyword evidence="6 11" id="KW-0548">Nucleotidyltransferase</keyword>
<feature type="domain" description="Cytidyltransferase-like" evidence="12">
    <location>
        <begin position="14"/>
        <end position="192"/>
    </location>
</feature>
<dbReference type="Pfam" id="PF01467">
    <property type="entry name" value="CTP_transf_like"/>
    <property type="match status" value="1"/>
</dbReference>
<dbReference type="Gene3D" id="3.40.50.620">
    <property type="entry name" value="HUPs"/>
    <property type="match status" value="1"/>
</dbReference>
<protein>
    <recommendedName>
        <fullName evidence="11">Probable nicotinate-nucleotide adenylyltransferase</fullName>
        <ecNumber evidence="11">2.7.7.18</ecNumber>
    </recommendedName>
    <alternativeName>
        <fullName evidence="11">Deamido-NAD(+) diphosphorylase</fullName>
    </alternativeName>
    <alternativeName>
        <fullName evidence="11">Deamido-NAD(+) pyrophosphorylase</fullName>
    </alternativeName>
    <alternativeName>
        <fullName evidence="11">Nicotinate mononucleotide adenylyltransferase</fullName>
        <shortName evidence="11">NaMN adenylyltransferase</shortName>
    </alternativeName>
</protein>
<evidence type="ECO:0000256" key="8">
    <source>
        <dbReference type="ARBA" id="ARBA00022840"/>
    </source>
</evidence>
<dbReference type="Proteomes" id="UP000202259">
    <property type="component" value="Chromosome"/>
</dbReference>